<evidence type="ECO:0000313" key="2">
    <source>
        <dbReference type="EMBL" id="AMX00841.1"/>
    </source>
</evidence>
<dbReference type="RefSeq" id="WP_066791642.1">
    <property type="nucleotide sequence ID" value="NZ_CP014806.1"/>
</dbReference>
<feature type="transmembrane region" description="Helical" evidence="1">
    <location>
        <begin position="405"/>
        <end position="426"/>
    </location>
</feature>
<evidence type="ECO:0008006" key="4">
    <source>
        <dbReference type="Google" id="ProtNLM"/>
    </source>
</evidence>
<organism evidence="2 3">
    <name type="scientific">Rummeliibacillus stabekisii</name>
    <dbReference type="NCBI Taxonomy" id="241244"/>
    <lineage>
        <taxon>Bacteria</taxon>
        <taxon>Bacillati</taxon>
        <taxon>Bacillota</taxon>
        <taxon>Bacilli</taxon>
        <taxon>Bacillales</taxon>
        <taxon>Caryophanaceae</taxon>
        <taxon>Rummeliibacillus</taxon>
    </lineage>
</organism>
<keyword evidence="1" id="KW-0472">Membrane</keyword>
<accession>A0A143HH79</accession>
<gene>
    <name evidence="2" type="ORF">ATY39_16530</name>
</gene>
<sequence>MHFTTPVLEEETKIKNAWMTAMLPFSFMTKKEIALSEELLSNGYSFFNLNDKKQQSEFYGDIELSSIALKQNFLSYIERRLFPKNIRDDGFQRFSKEISKTGSLQIHDRHYLFTILSIDITLCPFGIGFVSIRVKLEDVNLFSDALDFMHHFRILEPKTNNQLGMEVQYDGEPFTCIHDFIMKHLCPEIQKYTVHDDRRDGYFGSLPYFEDERMLVTNYIELDEDHLPIEQLYRASQLDGYTEESVPFISAANTEHMEEYLKTRVNTRYMPKLCDITTEHVQTTIVYRDTTEAFREKARVRFMGVHYYTILLHYFYKLTLLELSFRYCELAWKKDEIYVEKLMQLITMFSSKYYFQEVSSRSSSREMSKRLREIFKIDELFSEVSKTLDALYVNQQKAADKRQNYLLFVLTMFTVVSGIYGMNLIIEEWDGNYKWSEIFHYNIYEWICLITAVGGILMTFFLLVSTFYNYIRKRLQFWLKY</sequence>
<keyword evidence="3" id="KW-1185">Reference proteome</keyword>
<protein>
    <recommendedName>
        <fullName evidence="4">Group-specific protein</fullName>
    </recommendedName>
</protein>
<dbReference type="Proteomes" id="UP000076021">
    <property type="component" value="Chromosome"/>
</dbReference>
<dbReference type="EMBL" id="CP014806">
    <property type="protein sequence ID" value="AMX00841.1"/>
    <property type="molecule type" value="Genomic_DNA"/>
</dbReference>
<reference evidence="3" key="2">
    <citation type="submission" date="2016-03" db="EMBL/GenBank/DDBJ databases">
        <authorList>
            <person name="Ploux O."/>
        </authorList>
    </citation>
    <scope>NUCLEOTIDE SEQUENCE [LARGE SCALE GENOMIC DNA]</scope>
    <source>
        <strain evidence="3">PP9</strain>
    </source>
</reference>
<proteinExistence type="predicted"/>
<name>A0A143HH79_9BACL</name>
<dbReference type="AlphaFoldDB" id="A0A143HH79"/>
<keyword evidence="1" id="KW-1133">Transmembrane helix</keyword>
<reference evidence="2 3" key="1">
    <citation type="journal article" date="2016" name="Genome Announc.">
        <title>Whole-Genome Sequence of Rummeliibacillus stabekisii Strain PP9 Isolated from Antarctic Soil.</title>
        <authorList>
            <person name="da Mota F.F."/>
            <person name="Vollu R.E."/>
            <person name="Jurelevicius D."/>
            <person name="Seldin L."/>
        </authorList>
    </citation>
    <scope>NUCLEOTIDE SEQUENCE [LARGE SCALE GENOMIC DNA]</scope>
    <source>
        <strain evidence="2 3">PP9</strain>
    </source>
</reference>
<dbReference type="OrthoDB" id="1947873at2"/>
<dbReference type="KEGG" id="rst:ATY39_16530"/>
<keyword evidence="1" id="KW-0812">Transmembrane</keyword>
<dbReference type="STRING" id="241244.ATY39_16530"/>
<evidence type="ECO:0000256" key="1">
    <source>
        <dbReference type="SAM" id="Phobius"/>
    </source>
</evidence>
<evidence type="ECO:0000313" key="3">
    <source>
        <dbReference type="Proteomes" id="UP000076021"/>
    </source>
</evidence>
<feature type="transmembrane region" description="Helical" evidence="1">
    <location>
        <begin position="446"/>
        <end position="471"/>
    </location>
</feature>